<comment type="caution">
    <text evidence="2">The sequence shown here is derived from an EMBL/GenBank/DDBJ whole genome shotgun (WGS) entry which is preliminary data.</text>
</comment>
<organism evidence="2 3">
    <name type="scientific">Salix viminalis</name>
    <name type="common">Common osier</name>
    <name type="synonym">Basket willow</name>
    <dbReference type="NCBI Taxonomy" id="40686"/>
    <lineage>
        <taxon>Eukaryota</taxon>
        <taxon>Viridiplantae</taxon>
        <taxon>Streptophyta</taxon>
        <taxon>Embryophyta</taxon>
        <taxon>Tracheophyta</taxon>
        <taxon>Spermatophyta</taxon>
        <taxon>Magnoliopsida</taxon>
        <taxon>eudicotyledons</taxon>
        <taxon>Gunneridae</taxon>
        <taxon>Pentapetalae</taxon>
        <taxon>rosids</taxon>
        <taxon>fabids</taxon>
        <taxon>Malpighiales</taxon>
        <taxon>Salicaceae</taxon>
        <taxon>Saliceae</taxon>
        <taxon>Salix</taxon>
    </lineage>
</organism>
<reference evidence="2" key="2">
    <citation type="journal article" date="2023" name="Int. J. Mol. Sci.">
        <title>De Novo Assembly and Annotation of 11 Diverse Shrub Willow (Salix) Genomes Reveals Novel Gene Organization in Sex-Linked Regions.</title>
        <authorList>
            <person name="Hyden B."/>
            <person name="Feng K."/>
            <person name="Yates T.B."/>
            <person name="Jawdy S."/>
            <person name="Cereghino C."/>
            <person name="Smart L.B."/>
            <person name="Muchero W."/>
        </authorList>
    </citation>
    <scope>NUCLEOTIDE SEQUENCE [LARGE SCALE GENOMIC DNA]</scope>
    <source>
        <tissue evidence="2">Shoot tip</tissue>
    </source>
</reference>
<dbReference type="EMBL" id="JAPFFL010000011">
    <property type="protein sequence ID" value="KAJ6693964.1"/>
    <property type="molecule type" value="Genomic_DNA"/>
</dbReference>
<dbReference type="AlphaFoldDB" id="A0A9Q0SXR1"/>
<accession>A0A9Q0SXR1</accession>
<keyword evidence="3" id="KW-1185">Reference proteome</keyword>
<proteinExistence type="predicted"/>
<feature type="region of interest" description="Disordered" evidence="1">
    <location>
        <begin position="81"/>
        <end position="116"/>
    </location>
</feature>
<reference evidence="2" key="1">
    <citation type="submission" date="2022-11" db="EMBL/GenBank/DDBJ databases">
        <authorList>
            <person name="Hyden B.L."/>
            <person name="Feng K."/>
            <person name="Yates T."/>
            <person name="Jawdy S."/>
            <person name="Smart L.B."/>
            <person name="Muchero W."/>
        </authorList>
    </citation>
    <scope>NUCLEOTIDE SEQUENCE</scope>
    <source>
        <tissue evidence="2">Shoot tip</tissue>
    </source>
</reference>
<evidence type="ECO:0000313" key="3">
    <source>
        <dbReference type="Proteomes" id="UP001151529"/>
    </source>
</evidence>
<gene>
    <name evidence="2" type="ORF">OIU85_004728</name>
</gene>
<sequence length="234" mass="25505">MDFCRNVTLSADYHQQEKVLASPPPCPKLAAAASTATTLPLDDLFSAQKHVLSSAACAGFCPDKFFELKTAYPVQETASRLPQLKLRKPNTEDIPPKTWKQKPQDQEHPSPLKKPVIPGKVKKQEEKAFCKRTGWLIASSSCPEKRTAAAQAWIVRCREESGSDQGKVGAAAGSGGGRDRFESRGKQQWTAATKEVRPLPGAKNTTMEGRTTGSKNTLQCVWSEIQVREAVAGV</sequence>
<evidence type="ECO:0000256" key="1">
    <source>
        <dbReference type="SAM" id="MobiDB-lite"/>
    </source>
</evidence>
<evidence type="ECO:0000313" key="2">
    <source>
        <dbReference type="EMBL" id="KAJ6693964.1"/>
    </source>
</evidence>
<dbReference type="Proteomes" id="UP001151529">
    <property type="component" value="Chromosome 13"/>
</dbReference>
<name>A0A9Q0SXR1_SALVM</name>
<feature type="region of interest" description="Disordered" evidence="1">
    <location>
        <begin position="164"/>
        <end position="188"/>
    </location>
</feature>
<protein>
    <submittedName>
        <fullName evidence="2">Uncharacterized protein</fullName>
    </submittedName>
</protein>